<proteinExistence type="predicted"/>
<protein>
    <submittedName>
        <fullName evidence="1">Uncharacterized protein</fullName>
    </submittedName>
</protein>
<evidence type="ECO:0000313" key="3">
    <source>
        <dbReference type="Proteomes" id="UP000681967"/>
    </source>
</evidence>
<dbReference type="EMBL" id="CAJOBH010069707">
    <property type="protein sequence ID" value="CAF4466150.1"/>
    <property type="molecule type" value="Genomic_DNA"/>
</dbReference>
<comment type="caution">
    <text evidence="1">The sequence shown here is derived from an EMBL/GenBank/DDBJ whole genome shotgun (WGS) entry which is preliminary data.</text>
</comment>
<evidence type="ECO:0000313" key="1">
    <source>
        <dbReference type="EMBL" id="CAF4466150.1"/>
    </source>
</evidence>
<evidence type="ECO:0000313" key="2">
    <source>
        <dbReference type="EMBL" id="CAF4752442.1"/>
    </source>
</evidence>
<feature type="non-terminal residue" evidence="1">
    <location>
        <position position="1"/>
    </location>
</feature>
<sequence>PGDDDEEANFWLCLRRLLRRAVL</sequence>
<reference evidence="1" key="1">
    <citation type="submission" date="2021-02" db="EMBL/GenBank/DDBJ databases">
        <authorList>
            <person name="Nowell W R."/>
        </authorList>
    </citation>
    <scope>NUCLEOTIDE SEQUENCE</scope>
</reference>
<accession>A0A8S2WXP2</accession>
<dbReference type="AlphaFoldDB" id="A0A8S2WXP2"/>
<gene>
    <name evidence="1" type="ORF">BYL167_LOCUS34437</name>
    <name evidence="2" type="ORF">GIL414_LOCUS45205</name>
</gene>
<dbReference type="Proteomes" id="UP000681720">
    <property type="component" value="Unassembled WGS sequence"/>
</dbReference>
<organism evidence="1 3">
    <name type="scientific">Rotaria magnacalcarata</name>
    <dbReference type="NCBI Taxonomy" id="392030"/>
    <lineage>
        <taxon>Eukaryota</taxon>
        <taxon>Metazoa</taxon>
        <taxon>Spiralia</taxon>
        <taxon>Gnathifera</taxon>
        <taxon>Rotifera</taxon>
        <taxon>Eurotatoria</taxon>
        <taxon>Bdelloidea</taxon>
        <taxon>Philodinida</taxon>
        <taxon>Philodinidae</taxon>
        <taxon>Rotaria</taxon>
    </lineage>
</organism>
<name>A0A8S2WXP2_9BILA</name>
<dbReference type="Proteomes" id="UP000681967">
    <property type="component" value="Unassembled WGS sequence"/>
</dbReference>
<dbReference type="EMBL" id="CAJOBJ010138441">
    <property type="protein sequence ID" value="CAF4752442.1"/>
    <property type="molecule type" value="Genomic_DNA"/>
</dbReference>